<evidence type="ECO:0000256" key="1">
    <source>
        <dbReference type="SAM" id="MobiDB-lite"/>
    </source>
</evidence>
<protein>
    <submittedName>
        <fullName evidence="2">Uncharacterized protein</fullName>
    </submittedName>
</protein>
<keyword evidence="3" id="KW-1185">Reference proteome</keyword>
<organism evidence="2 3">
    <name type="scientific">Triticum urartu</name>
    <name type="common">Red wild einkorn</name>
    <name type="synonym">Crithodium urartu</name>
    <dbReference type="NCBI Taxonomy" id="4572"/>
    <lineage>
        <taxon>Eukaryota</taxon>
        <taxon>Viridiplantae</taxon>
        <taxon>Streptophyta</taxon>
        <taxon>Embryophyta</taxon>
        <taxon>Tracheophyta</taxon>
        <taxon>Spermatophyta</taxon>
        <taxon>Magnoliopsida</taxon>
        <taxon>Liliopsida</taxon>
        <taxon>Poales</taxon>
        <taxon>Poaceae</taxon>
        <taxon>BOP clade</taxon>
        <taxon>Pooideae</taxon>
        <taxon>Triticodae</taxon>
        <taxon>Triticeae</taxon>
        <taxon>Triticinae</taxon>
        <taxon>Triticum</taxon>
    </lineage>
</organism>
<evidence type="ECO:0000313" key="2">
    <source>
        <dbReference type="EnsemblPlants" id="TuG1812G0700003726.01.T01"/>
    </source>
</evidence>
<dbReference type="AlphaFoldDB" id="A0A8R7V8C3"/>
<dbReference type="EnsemblPlants" id="TuG1812G0700003726.01.T01">
    <property type="protein sequence ID" value="TuG1812G0700003726.01.T01"/>
    <property type="gene ID" value="TuG1812G0700003726.01"/>
</dbReference>
<sequence>MTSRRCPSPSACRQYSKLKSKEERSGTADFQWTLVLSADISGDVHHDGYQDTTMISMPQT</sequence>
<dbReference type="Gramene" id="TuG1812G0700003726.01.T02">
    <property type="protein sequence ID" value="TuG1812G0700003726.01.T02"/>
    <property type="gene ID" value="TuG1812G0700003726.01"/>
</dbReference>
<feature type="region of interest" description="Disordered" evidence="1">
    <location>
        <begin position="1"/>
        <end position="26"/>
    </location>
</feature>
<reference evidence="3" key="1">
    <citation type="journal article" date="2013" name="Nature">
        <title>Draft genome of the wheat A-genome progenitor Triticum urartu.</title>
        <authorList>
            <person name="Ling H.Q."/>
            <person name="Zhao S."/>
            <person name="Liu D."/>
            <person name="Wang J."/>
            <person name="Sun H."/>
            <person name="Zhang C."/>
            <person name="Fan H."/>
            <person name="Li D."/>
            <person name="Dong L."/>
            <person name="Tao Y."/>
            <person name="Gao C."/>
            <person name="Wu H."/>
            <person name="Li Y."/>
            <person name="Cui Y."/>
            <person name="Guo X."/>
            <person name="Zheng S."/>
            <person name="Wang B."/>
            <person name="Yu K."/>
            <person name="Liang Q."/>
            <person name="Yang W."/>
            <person name="Lou X."/>
            <person name="Chen J."/>
            <person name="Feng M."/>
            <person name="Jian J."/>
            <person name="Zhang X."/>
            <person name="Luo G."/>
            <person name="Jiang Y."/>
            <person name="Liu J."/>
            <person name="Wang Z."/>
            <person name="Sha Y."/>
            <person name="Zhang B."/>
            <person name="Wu H."/>
            <person name="Tang D."/>
            <person name="Shen Q."/>
            <person name="Xue P."/>
            <person name="Zou S."/>
            <person name="Wang X."/>
            <person name="Liu X."/>
            <person name="Wang F."/>
            <person name="Yang Y."/>
            <person name="An X."/>
            <person name="Dong Z."/>
            <person name="Zhang K."/>
            <person name="Zhang X."/>
            <person name="Luo M.C."/>
            <person name="Dvorak J."/>
            <person name="Tong Y."/>
            <person name="Wang J."/>
            <person name="Yang H."/>
            <person name="Li Z."/>
            <person name="Wang D."/>
            <person name="Zhang A."/>
            <person name="Wang J."/>
        </authorList>
    </citation>
    <scope>NUCLEOTIDE SEQUENCE</scope>
    <source>
        <strain evidence="3">cv. G1812</strain>
    </source>
</reference>
<reference evidence="2" key="2">
    <citation type="submission" date="2018-03" db="EMBL/GenBank/DDBJ databases">
        <title>The Triticum urartu genome reveals the dynamic nature of wheat genome evolution.</title>
        <authorList>
            <person name="Ling H."/>
            <person name="Ma B."/>
            <person name="Shi X."/>
            <person name="Liu H."/>
            <person name="Dong L."/>
            <person name="Sun H."/>
            <person name="Cao Y."/>
            <person name="Gao Q."/>
            <person name="Zheng S."/>
            <person name="Li Y."/>
            <person name="Yu Y."/>
            <person name="Du H."/>
            <person name="Qi M."/>
            <person name="Li Y."/>
            <person name="Yu H."/>
            <person name="Cui Y."/>
            <person name="Wang N."/>
            <person name="Chen C."/>
            <person name="Wu H."/>
            <person name="Zhao Y."/>
            <person name="Zhang J."/>
            <person name="Li Y."/>
            <person name="Zhou W."/>
            <person name="Zhang B."/>
            <person name="Hu W."/>
            <person name="Eijk M."/>
            <person name="Tang J."/>
            <person name="Witsenboer H."/>
            <person name="Zhao S."/>
            <person name="Li Z."/>
            <person name="Zhang A."/>
            <person name="Wang D."/>
            <person name="Liang C."/>
        </authorList>
    </citation>
    <scope>NUCLEOTIDE SEQUENCE [LARGE SCALE GENOMIC DNA]</scope>
    <source>
        <strain evidence="2">cv. G1812</strain>
    </source>
</reference>
<evidence type="ECO:0000313" key="3">
    <source>
        <dbReference type="Proteomes" id="UP000015106"/>
    </source>
</evidence>
<dbReference type="EnsemblPlants" id="TuG1812G0700003726.01.T02">
    <property type="protein sequence ID" value="TuG1812G0700003726.01.T02"/>
    <property type="gene ID" value="TuG1812G0700003726.01"/>
</dbReference>
<dbReference type="Proteomes" id="UP000015106">
    <property type="component" value="Chromosome 7"/>
</dbReference>
<name>A0A8R7V8C3_TRIUA</name>
<accession>A0A8R7V8C3</accession>
<dbReference type="Gramene" id="TuG1812G0700003726.01.T01">
    <property type="protein sequence ID" value="TuG1812G0700003726.01.T01"/>
    <property type="gene ID" value="TuG1812G0700003726.01"/>
</dbReference>
<reference evidence="2" key="3">
    <citation type="submission" date="2022-06" db="UniProtKB">
        <authorList>
            <consortium name="EnsemblPlants"/>
        </authorList>
    </citation>
    <scope>IDENTIFICATION</scope>
</reference>
<proteinExistence type="predicted"/>